<comment type="caution">
    <text evidence="2">The sequence shown here is derived from an EMBL/GenBank/DDBJ whole genome shotgun (WGS) entry which is preliminary data.</text>
</comment>
<dbReference type="Pfam" id="PF00300">
    <property type="entry name" value="His_Phos_1"/>
    <property type="match status" value="1"/>
</dbReference>
<dbReference type="SMART" id="SM00855">
    <property type="entry name" value="PGAM"/>
    <property type="match status" value="1"/>
</dbReference>
<evidence type="ECO:0000313" key="2">
    <source>
        <dbReference type="EMBL" id="MDP9828166.1"/>
    </source>
</evidence>
<protein>
    <submittedName>
        <fullName evidence="2">Broad specificity phosphatase PhoE</fullName>
    </submittedName>
</protein>
<dbReference type="EMBL" id="JAUSQZ010000001">
    <property type="protein sequence ID" value="MDP9828166.1"/>
    <property type="molecule type" value="Genomic_DNA"/>
</dbReference>
<proteinExistence type="predicted"/>
<dbReference type="RefSeq" id="WP_307245080.1">
    <property type="nucleotide sequence ID" value="NZ_JAUSQZ010000001.1"/>
</dbReference>
<reference evidence="2 3" key="1">
    <citation type="submission" date="2023-07" db="EMBL/GenBank/DDBJ databases">
        <title>Sequencing the genomes of 1000 actinobacteria strains.</title>
        <authorList>
            <person name="Klenk H.-P."/>
        </authorList>
    </citation>
    <scope>NUCLEOTIDE SEQUENCE [LARGE SCALE GENOMIC DNA]</scope>
    <source>
        <strain evidence="2 3">DSM 44388</strain>
    </source>
</reference>
<gene>
    <name evidence="2" type="ORF">J2S57_003915</name>
</gene>
<dbReference type="PANTHER" id="PTHR48100:SF1">
    <property type="entry name" value="HISTIDINE PHOSPHATASE FAMILY PROTEIN-RELATED"/>
    <property type="match status" value="1"/>
</dbReference>
<dbReference type="PANTHER" id="PTHR48100">
    <property type="entry name" value="BROAD-SPECIFICITY PHOSPHATASE YOR283W-RELATED"/>
    <property type="match status" value="1"/>
</dbReference>
<evidence type="ECO:0000256" key="1">
    <source>
        <dbReference type="SAM" id="MobiDB-lite"/>
    </source>
</evidence>
<name>A0ABT9P6H6_9ACTN</name>
<keyword evidence="3" id="KW-1185">Reference proteome</keyword>
<dbReference type="Proteomes" id="UP001235712">
    <property type="component" value="Unassembled WGS sequence"/>
</dbReference>
<dbReference type="InterPro" id="IPR029033">
    <property type="entry name" value="His_PPase_superfam"/>
</dbReference>
<feature type="region of interest" description="Disordered" evidence="1">
    <location>
        <begin position="1"/>
        <end position="24"/>
    </location>
</feature>
<dbReference type="Gene3D" id="3.40.50.1240">
    <property type="entry name" value="Phosphoglycerate mutase-like"/>
    <property type="match status" value="1"/>
</dbReference>
<organism evidence="2 3">
    <name type="scientific">Kineosporia succinea</name>
    <dbReference type="NCBI Taxonomy" id="84632"/>
    <lineage>
        <taxon>Bacteria</taxon>
        <taxon>Bacillati</taxon>
        <taxon>Actinomycetota</taxon>
        <taxon>Actinomycetes</taxon>
        <taxon>Kineosporiales</taxon>
        <taxon>Kineosporiaceae</taxon>
        <taxon>Kineosporia</taxon>
    </lineage>
</organism>
<evidence type="ECO:0000313" key="3">
    <source>
        <dbReference type="Proteomes" id="UP001235712"/>
    </source>
</evidence>
<dbReference type="InterPro" id="IPR050275">
    <property type="entry name" value="PGM_Phosphatase"/>
</dbReference>
<dbReference type="CDD" id="cd07067">
    <property type="entry name" value="HP_PGM_like"/>
    <property type="match status" value="1"/>
</dbReference>
<sequence length="192" mass="20163">MRHASTASTGVVPAGGDDPGPPLSPAGLLQAQALRLDADVLLTSPMTRCVQTARALGPEPVVAPEWSELRLGEWNGLSYREIAARWPAEYTAWRESPAARPPGGESVHDLSGRTDAAVHLLRSSHPGRVVAVVTHTGPIRAVVASALEAGPAAFWRLRIDPASVTTLRFWADGGVEVVGVNSLITHTNGSCS</sequence>
<dbReference type="SUPFAM" id="SSF53254">
    <property type="entry name" value="Phosphoglycerate mutase-like"/>
    <property type="match status" value="1"/>
</dbReference>
<dbReference type="InterPro" id="IPR013078">
    <property type="entry name" value="His_Pase_superF_clade-1"/>
</dbReference>
<accession>A0ABT9P6H6</accession>